<gene>
    <name evidence="2" type="ORF">GO499_17470</name>
</gene>
<dbReference type="RefSeq" id="WP_161863386.1">
    <property type="nucleotide sequence ID" value="NZ_CP046620.1"/>
</dbReference>
<dbReference type="GO" id="GO:0016757">
    <property type="term" value="F:glycosyltransferase activity"/>
    <property type="evidence" value="ECO:0007669"/>
    <property type="project" value="InterPro"/>
</dbReference>
<keyword evidence="3" id="KW-1185">Reference proteome</keyword>
<sequence>MSLVPGNICLDITRTVSRAGAGAPSGVDRVERAYIRQVMKADRSYFLSRILGGFALLDSAGMQEFLHLADAGDGLDPPDMLSSLGRRQTPGHKRAESTIRRLALLTVRRTRLAAMLKADMQDGFTYLTTGHSNQTAFTYSAIRAGGAHTIATLLHDVIPLDFPEYTRPEAVPRFETQFRTMAEASDLLIHNSAYTAERAAHWLDEFGLAVPGVTALLGCDPLPLPTATAAASPPTFVTLGTIEPRKNHLLLLNVWRRFHDTLPPEKVPHLHIVGRRGWENENIVDILDRAPFMGRTVFEHGFLSDEDLGALLSSATALLFPSFVEGFGYPLVEAVQMRKPCIAADLPPFREIAGDHVNYLDPLDGPGWAAEIMKHTEAKPDPAAADSPLPPLPSWDNHFRTVAHALAALNEGQG</sequence>
<proteinExistence type="predicted"/>
<keyword evidence="2" id="KW-0808">Transferase</keyword>
<evidence type="ECO:0000313" key="3">
    <source>
        <dbReference type="Proteomes" id="UP000464495"/>
    </source>
</evidence>
<name>A0A6P1T591_9RHOB</name>
<reference evidence="2 3" key="1">
    <citation type="submission" date="2019-12" db="EMBL/GenBank/DDBJ databases">
        <title>Complete genome sequence of Algicella marina strain 9Alg 56(T) isolated from the red alga Tichocarpus crinitus.</title>
        <authorList>
            <person name="Kim S.-G."/>
            <person name="Nedashkovskaya O.I."/>
        </authorList>
    </citation>
    <scope>NUCLEOTIDE SEQUENCE [LARGE SCALE GENOMIC DNA]</scope>
    <source>
        <strain evidence="2 3">9Alg 56</strain>
    </source>
</reference>
<dbReference type="EMBL" id="CP046620">
    <property type="protein sequence ID" value="QHQ36843.1"/>
    <property type="molecule type" value="Genomic_DNA"/>
</dbReference>
<dbReference type="InterPro" id="IPR001296">
    <property type="entry name" value="Glyco_trans_1"/>
</dbReference>
<feature type="domain" description="Glycosyl transferase family 1" evidence="1">
    <location>
        <begin position="232"/>
        <end position="358"/>
    </location>
</feature>
<dbReference type="Gene3D" id="3.40.50.2000">
    <property type="entry name" value="Glycogen Phosphorylase B"/>
    <property type="match status" value="1"/>
</dbReference>
<dbReference type="SUPFAM" id="SSF53756">
    <property type="entry name" value="UDP-Glycosyltransferase/glycogen phosphorylase"/>
    <property type="match status" value="1"/>
</dbReference>
<protein>
    <submittedName>
        <fullName evidence="2">Glycosyltransferase</fullName>
    </submittedName>
</protein>
<dbReference type="CDD" id="cd03809">
    <property type="entry name" value="GT4_MtfB-like"/>
    <property type="match status" value="1"/>
</dbReference>
<dbReference type="Proteomes" id="UP000464495">
    <property type="component" value="Chromosome"/>
</dbReference>
<dbReference type="KEGG" id="amaq:GO499_17470"/>
<dbReference type="Pfam" id="PF00534">
    <property type="entry name" value="Glycos_transf_1"/>
    <property type="match status" value="1"/>
</dbReference>
<dbReference type="AlphaFoldDB" id="A0A6P1T591"/>
<organism evidence="2 3">
    <name type="scientific">Algicella marina</name>
    <dbReference type="NCBI Taxonomy" id="2683284"/>
    <lineage>
        <taxon>Bacteria</taxon>
        <taxon>Pseudomonadati</taxon>
        <taxon>Pseudomonadota</taxon>
        <taxon>Alphaproteobacteria</taxon>
        <taxon>Rhodobacterales</taxon>
        <taxon>Paracoccaceae</taxon>
        <taxon>Algicella</taxon>
    </lineage>
</organism>
<dbReference type="PANTHER" id="PTHR46401">
    <property type="entry name" value="GLYCOSYLTRANSFERASE WBBK-RELATED"/>
    <property type="match status" value="1"/>
</dbReference>
<evidence type="ECO:0000259" key="1">
    <source>
        <dbReference type="Pfam" id="PF00534"/>
    </source>
</evidence>
<accession>A0A6P1T591</accession>
<evidence type="ECO:0000313" key="2">
    <source>
        <dbReference type="EMBL" id="QHQ36843.1"/>
    </source>
</evidence>
<dbReference type="PANTHER" id="PTHR46401:SF9">
    <property type="entry name" value="MANNOSYLTRANSFERASE A"/>
    <property type="match status" value="1"/>
</dbReference>